<dbReference type="InterPro" id="IPR029039">
    <property type="entry name" value="Flavoprotein-like_sf"/>
</dbReference>
<name>A0AAE3GH58_9PSEU</name>
<dbReference type="PANTHER" id="PTHR43408">
    <property type="entry name" value="FMN REDUCTASE (NADPH)"/>
    <property type="match status" value="1"/>
</dbReference>
<evidence type="ECO:0000256" key="3">
    <source>
        <dbReference type="ARBA" id="ARBA00023002"/>
    </source>
</evidence>
<keyword evidence="1" id="KW-0285">Flavoprotein</keyword>
<reference evidence="6" key="1">
    <citation type="submission" date="2022-06" db="EMBL/GenBank/DDBJ databases">
        <title>Genomic Encyclopedia of Archaeal and Bacterial Type Strains, Phase II (KMG-II): from individual species to whole genera.</title>
        <authorList>
            <person name="Goeker M."/>
        </authorList>
    </citation>
    <scope>NUCLEOTIDE SEQUENCE</scope>
    <source>
        <strain evidence="6">DSM 43935</strain>
    </source>
</reference>
<dbReference type="SUPFAM" id="SSF52218">
    <property type="entry name" value="Flavoproteins"/>
    <property type="match status" value="1"/>
</dbReference>
<feature type="compositionally biased region" description="Low complexity" evidence="4">
    <location>
        <begin position="258"/>
        <end position="289"/>
    </location>
</feature>
<dbReference type="Pfam" id="PF03358">
    <property type="entry name" value="FMN_red"/>
    <property type="match status" value="1"/>
</dbReference>
<keyword evidence="7" id="KW-1185">Reference proteome</keyword>
<evidence type="ECO:0000256" key="4">
    <source>
        <dbReference type="SAM" id="MobiDB-lite"/>
    </source>
</evidence>
<gene>
    <name evidence="6" type="ORF">LX83_005041</name>
</gene>
<dbReference type="EMBL" id="JAMTCK010000012">
    <property type="protein sequence ID" value="MCP2168167.1"/>
    <property type="molecule type" value="Genomic_DNA"/>
</dbReference>
<evidence type="ECO:0000313" key="7">
    <source>
        <dbReference type="Proteomes" id="UP001206128"/>
    </source>
</evidence>
<evidence type="ECO:0000313" key="6">
    <source>
        <dbReference type="EMBL" id="MCP2168167.1"/>
    </source>
</evidence>
<feature type="region of interest" description="Disordered" evidence="4">
    <location>
        <begin position="173"/>
        <end position="295"/>
    </location>
</feature>
<dbReference type="PANTHER" id="PTHR43408:SF1">
    <property type="entry name" value="FMN REDUCTASE (NADPH)"/>
    <property type="match status" value="1"/>
</dbReference>
<dbReference type="InterPro" id="IPR005025">
    <property type="entry name" value="FMN_Rdtase-like_dom"/>
</dbReference>
<dbReference type="Proteomes" id="UP001206128">
    <property type="component" value="Unassembled WGS sequence"/>
</dbReference>
<dbReference type="GO" id="GO:0016491">
    <property type="term" value="F:oxidoreductase activity"/>
    <property type="evidence" value="ECO:0007669"/>
    <property type="project" value="UniProtKB-KW"/>
</dbReference>
<keyword evidence="2" id="KW-0288">FMN</keyword>
<evidence type="ECO:0000256" key="2">
    <source>
        <dbReference type="ARBA" id="ARBA00022643"/>
    </source>
</evidence>
<dbReference type="Gene3D" id="3.40.50.360">
    <property type="match status" value="1"/>
</dbReference>
<comment type="caution">
    <text evidence="6">The sequence shown here is derived from an EMBL/GenBank/DDBJ whole genome shotgun (WGS) entry which is preliminary data.</text>
</comment>
<feature type="compositionally biased region" description="Polar residues" evidence="4">
    <location>
        <begin position="213"/>
        <end position="223"/>
    </location>
</feature>
<proteinExistence type="predicted"/>
<organism evidence="6 7">
    <name type="scientific">Goodfellowiella coeruleoviolacea</name>
    <dbReference type="NCBI Taxonomy" id="334858"/>
    <lineage>
        <taxon>Bacteria</taxon>
        <taxon>Bacillati</taxon>
        <taxon>Actinomycetota</taxon>
        <taxon>Actinomycetes</taxon>
        <taxon>Pseudonocardiales</taxon>
        <taxon>Pseudonocardiaceae</taxon>
        <taxon>Goodfellowiella</taxon>
    </lineage>
</organism>
<dbReference type="RefSeq" id="WP_253775739.1">
    <property type="nucleotide sequence ID" value="NZ_JAMTCK010000012.1"/>
</dbReference>
<evidence type="ECO:0000256" key="1">
    <source>
        <dbReference type="ARBA" id="ARBA00022630"/>
    </source>
</evidence>
<feature type="domain" description="NADPH-dependent FMN reductase-like" evidence="5">
    <location>
        <begin position="3"/>
        <end position="143"/>
    </location>
</feature>
<dbReference type="AlphaFoldDB" id="A0AAE3GH58"/>
<protein>
    <submittedName>
        <fullName evidence="6">FMN reductase, SsuE family</fullName>
    </submittedName>
</protein>
<sequence>MSTVLTISGSPSAGSRAALLVAEVNRQLAAFGHDTATLHVRELSTVALLTEHTADPGIAAAVARVAAADGLVVVTPVYRAAYSGLVKSFLDLLSKKALVGKPVLPVATGGTQGHVVAIEYALRPLLAARGATRVSTGLFVGDNQIDLMTASLAPNAVSALLATTTEFHTALVGRAGGSRPGDGRPGDSQPGDGRPDDGRTSAATSGTSRASTDEPSGEQTSAAESDAFRSGGVRPDGVRPDGGRSGALRSDLVRAEAGRAGAGRAEANRSGVGRAEAVGADAVGADSGGLRLVAP</sequence>
<dbReference type="InterPro" id="IPR051814">
    <property type="entry name" value="NAD(P)H-dep_FMN_reductase"/>
</dbReference>
<keyword evidence="3" id="KW-0560">Oxidoreductase</keyword>
<accession>A0AAE3GH58</accession>
<evidence type="ECO:0000259" key="5">
    <source>
        <dbReference type="Pfam" id="PF03358"/>
    </source>
</evidence>
<feature type="compositionally biased region" description="Low complexity" evidence="4">
    <location>
        <begin position="200"/>
        <end position="210"/>
    </location>
</feature>